<evidence type="ECO:0000256" key="2">
    <source>
        <dbReference type="ARBA" id="ARBA00023203"/>
    </source>
</evidence>
<keyword evidence="1" id="KW-0677">Repeat</keyword>
<reference evidence="4" key="1">
    <citation type="submission" date="2025-08" db="UniProtKB">
        <authorList>
            <consortium name="Ensembl"/>
        </authorList>
    </citation>
    <scope>IDENTIFICATION</scope>
</reference>
<dbReference type="InterPro" id="IPR001589">
    <property type="entry name" value="Actinin_actin-bd_CS"/>
</dbReference>
<evidence type="ECO:0000256" key="1">
    <source>
        <dbReference type="ARBA" id="ARBA00022737"/>
    </source>
</evidence>
<name>A0A8C5S9B9_LATLA</name>
<evidence type="ECO:0000259" key="3">
    <source>
        <dbReference type="PROSITE" id="PS50021"/>
    </source>
</evidence>
<reference evidence="4" key="2">
    <citation type="submission" date="2025-09" db="UniProtKB">
        <authorList>
            <consortium name="Ensembl"/>
        </authorList>
    </citation>
    <scope>IDENTIFICATION</scope>
</reference>
<evidence type="ECO:0000313" key="4">
    <source>
        <dbReference type="Ensembl" id="ENSLLTP00000013995.1"/>
    </source>
</evidence>
<dbReference type="PANTHER" id="PTHR11915">
    <property type="entry name" value="SPECTRIN/FILAMIN RELATED CYTOSKELETAL PROTEIN"/>
    <property type="match status" value="1"/>
</dbReference>
<feature type="domain" description="Calponin-homology (CH)" evidence="3">
    <location>
        <begin position="28"/>
        <end position="105"/>
    </location>
</feature>
<keyword evidence="5" id="KW-1185">Reference proteome</keyword>
<dbReference type="Proteomes" id="UP000694406">
    <property type="component" value="Unplaced"/>
</dbReference>
<dbReference type="Gene3D" id="1.10.418.10">
    <property type="entry name" value="Calponin-like domain"/>
    <property type="match status" value="1"/>
</dbReference>
<organism evidence="4 5">
    <name type="scientific">Laticauda laticaudata</name>
    <name type="common">Blue-ringed sea krait</name>
    <name type="synonym">Blue-lipped sea krait</name>
    <dbReference type="NCBI Taxonomy" id="8630"/>
    <lineage>
        <taxon>Eukaryota</taxon>
        <taxon>Metazoa</taxon>
        <taxon>Chordata</taxon>
        <taxon>Craniata</taxon>
        <taxon>Vertebrata</taxon>
        <taxon>Euteleostomi</taxon>
        <taxon>Lepidosauria</taxon>
        <taxon>Squamata</taxon>
        <taxon>Bifurcata</taxon>
        <taxon>Unidentata</taxon>
        <taxon>Episquamata</taxon>
        <taxon>Toxicofera</taxon>
        <taxon>Serpentes</taxon>
        <taxon>Colubroidea</taxon>
        <taxon>Elapidae</taxon>
        <taxon>Laticaudinae</taxon>
        <taxon>Laticauda</taxon>
    </lineage>
</organism>
<evidence type="ECO:0000313" key="5">
    <source>
        <dbReference type="Proteomes" id="UP000694406"/>
    </source>
</evidence>
<dbReference type="PROSITE" id="PS00019">
    <property type="entry name" value="ACTININ_1"/>
    <property type="match status" value="1"/>
</dbReference>
<dbReference type="InterPro" id="IPR001715">
    <property type="entry name" value="CH_dom"/>
</dbReference>
<dbReference type="GO" id="GO:0003779">
    <property type="term" value="F:actin binding"/>
    <property type="evidence" value="ECO:0007669"/>
    <property type="project" value="UniProtKB-KW"/>
</dbReference>
<dbReference type="Ensembl" id="ENSLLTT00000014541.1">
    <property type="protein sequence ID" value="ENSLLTP00000013995.1"/>
    <property type="gene ID" value="ENSLLTG00000010712.1"/>
</dbReference>
<protein>
    <recommendedName>
        <fullName evidence="3">Calponin-homology (CH) domain-containing protein</fullName>
    </recommendedName>
</protein>
<dbReference type="InterPro" id="IPR036872">
    <property type="entry name" value="CH_dom_sf"/>
</dbReference>
<proteinExistence type="predicted"/>
<keyword evidence="2" id="KW-0009">Actin-binding</keyword>
<dbReference type="PROSITE" id="PS50021">
    <property type="entry name" value="CH"/>
    <property type="match status" value="1"/>
</dbReference>
<dbReference type="Pfam" id="PF00307">
    <property type="entry name" value="CH"/>
    <property type="match status" value="1"/>
</dbReference>
<accession>A0A8C5S9B9</accession>
<sequence length="105" mass="12752">LWRSVQRERPPLPPFHKAWWRRGDERDRVQKKTFTKWVNKHLFKRHVNDLYEDLRDGHNLISLLEVLSGDTLRFHKLQNVQIALDYLKHRQVSMWDGEPGGERVE</sequence>
<dbReference type="AlphaFoldDB" id="A0A8C5S9B9"/>
<dbReference type="SUPFAM" id="SSF47576">
    <property type="entry name" value="Calponin-homology domain, CH-domain"/>
    <property type="match status" value="1"/>
</dbReference>
<dbReference type="GeneTree" id="ENSGT00940000162855"/>